<comment type="similarity">
    <text evidence="4">Belongs to the zinc-containing alcohol dehydrogenase family.</text>
</comment>
<dbReference type="OrthoDB" id="3941538at2759"/>
<dbReference type="STRING" id="45351.A7RKY5"/>
<dbReference type="InterPro" id="IPR002328">
    <property type="entry name" value="ADH_Zn_CS"/>
</dbReference>
<dbReference type="eggNOG" id="KOG0024">
    <property type="taxonomic scope" value="Eukaryota"/>
</dbReference>
<reference evidence="6 7" key="1">
    <citation type="journal article" date="2007" name="Science">
        <title>Sea anemone genome reveals ancestral eumetazoan gene repertoire and genomic organization.</title>
        <authorList>
            <person name="Putnam N.H."/>
            <person name="Srivastava M."/>
            <person name="Hellsten U."/>
            <person name="Dirks B."/>
            <person name="Chapman J."/>
            <person name="Salamov A."/>
            <person name="Terry A."/>
            <person name="Shapiro H."/>
            <person name="Lindquist E."/>
            <person name="Kapitonov V.V."/>
            <person name="Jurka J."/>
            <person name="Genikhovich G."/>
            <person name="Grigoriev I.V."/>
            <person name="Lucas S.M."/>
            <person name="Steele R.E."/>
            <person name="Finnerty J.R."/>
            <person name="Technau U."/>
            <person name="Martindale M.Q."/>
            <person name="Rokhsar D.S."/>
        </authorList>
    </citation>
    <scope>NUCLEOTIDE SEQUENCE [LARGE SCALE GENOMIC DNA]</scope>
    <source>
        <strain evidence="7">CH2 X CH6</strain>
    </source>
</reference>
<keyword evidence="7" id="KW-1185">Reference proteome</keyword>
<evidence type="ECO:0000259" key="5">
    <source>
        <dbReference type="SMART" id="SM00829"/>
    </source>
</evidence>
<evidence type="ECO:0000313" key="7">
    <source>
        <dbReference type="Proteomes" id="UP000001593"/>
    </source>
</evidence>
<dbReference type="EMBL" id="DS469517">
    <property type="protein sequence ID" value="EDO47765.1"/>
    <property type="molecule type" value="Genomic_DNA"/>
</dbReference>
<dbReference type="Gene3D" id="3.90.180.10">
    <property type="entry name" value="Medium-chain alcohol dehydrogenases, catalytic domain"/>
    <property type="match status" value="1"/>
</dbReference>
<dbReference type="GO" id="GO:0000721">
    <property type="term" value="F:(R,R)-butanediol dehydrogenase activity"/>
    <property type="evidence" value="ECO:0000318"/>
    <property type="project" value="GO_Central"/>
</dbReference>
<dbReference type="Proteomes" id="UP000001593">
    <property type="component" value="Unassembled WGS sequence"/>
</dbReference>
<dbReference type="PhylomeDB" id="A7RKY5"/>
<dbReference type="AlphaFoldDB" id="A7RKY5"/>
<dbReference type="Pfam" id="PF08240">
    <property type="entry name" value="ADH_N"/>
    <property type="match status" value="1"/>
</dbReference>
<dbReference type="PROSITE" id="PS00059">
    <property type="entry name" value="ADH_ZINC"/>
    <property type="match status" value="1"/>
</dbReference>
<gene>
    <name evidence="6" type="ORF">NEMVEDRAFT_v1g198617</name>
</gene>
<dbReference type="PANTHER" id="PTHR43401:SF2">
    <property type="entry name" value="L-THREONINE 3-DEHYDROGENASE"/>
    <property type="match status" value="1"/>
</dbReference>
<accession>A7RKY5</accession>
<dbReference type="SUPFAM" id="SSF50129">
    <property type="entry name" value="GroES-like"/>
    <property type="match status" value="1"/>
</dbReference>
<dbReference type="InterPro" id="IPR013149">
    <property type="entry name" value="ADH-like_C"/>
</dbReference>
<dbReference type="InParanoid" id="A7RKY5"/>
<comment type="cofactor">
    <cofactor evidence="4">
        <name>Zn(2+)</name>
        <dbReference type="ChEBI" id="CHEBI:29105"/>
    </cofactor>
</comment>
<dbReference type="KEGG" id="nve:5519969"/>
<proteinExistence type="inferred from homology"/>
<name>A7RKY5_NEMVE</name>
<keyword evidence="1 4" id="KW-0479">Metal-binding</keyword>
<sequence length="347" mass="37927">MNNSVQLWDGQLSVITRPVPHVSNPSEVIVKVAYSGICDRDLQILEGELPAAKCVVLGHEFSGVVSDVGSDVKNVSIGDRVVVNPNSSCNTCKACRRGQPHFCEKGGTGSAIGVWKNGGWTQYARVHAPNIHIVPPQVSLKQAALCEPISCVLHGLDKLHPAARDSKILVSGTGVTGLLWMCILHFHGYRRVTVIEFSEQWRMLAMGLSLGFKILHPDTVHTDLVEATQSQNNTWGFDVIIECTGLSVLVQSAIKWLGYGGKLLIFGSSAKDSEVKISPYEILHKEIQILGSSMNPFSFLHSVELVRDMSEYLDYEKLGISVFKLTDYQAALTKLKQGSVLKAVFAT</sequence>
<dbReference type="InterPro" id="IPR011032">
    <property type="entry name" value="GroES-like_sf"/>
</dbReference>
<dbReference type="Pfam" id="PF00107">
    <property type="entry name" value="ADH_zinc_N"/>
    <property type="match status" value="1"/>
</dbReference>
<dbReference type="PANTHER" id="PTHR43401">
    <property type="entry name" value="L-THREONINE 3-DEHYDROGENASE"/>
    <property type="match status" value="1"/>
</dbReference>
<evidence type="ECO:0000256" key="3">
    <source>
        <dbReference type="ARBA" id="ARBA00023002"/>
    </source>
</evidence>
<dbReference type="InterPro" id="IPR020843">
    <property type="entry name" value="ER"/>
</dbReference>
<dbReference type="OMA" id="MGLMMLE"/>
<dbReference type="InterPro" id="IPR050129">
    <property type="entry name" value="Zn_alcohol_dh"/>
</dbReference>
<evidence type="ECO:0000256" key="4">
    <source>
        <dbReference type="RuleBase" id="RU361277"/>
    </source>
</evidence>
<dbReference type="Gene3D" id="3.40.50.720">
    <property type="entry name" value="NAD(P)-binding Rossmann-like Domain"/>
    <property type="match status" value="1"/>
</dbReference>
<keyword evidence="3" id="KW-0560">Oxidoreductase</keyword>
<dbReference type="SMART" id="SM00829">
    <property type="entry name" value="PKS_ER"/>
    <property type="match status" value="1"/>
</dbReference>
<evidence type="ECO:0000256" key="1">
    <source>
        <dbReference type="ARBA" id="ARBA00022723"/>
    </source>
</evidence>
<evidence type="ECO:0000256" key="2">
    <source>
        <dbReference type="ARBA" id="ARBA00022833"/>
    </source>
</evidence>
<evidence type="ECO:0000313" key="6">
    <source>
        <dbReference type="EMBL" id="EDO47765.1"/>
    </source>
</evidence>
<dbReference type="SUPFAM" id="SSF51735">
    <property type="entry name" value="NAD(P)-binding Rossmann-fold domains"/>
    <property type="match status" value="1"/>
</dbReference>
<feature type="domain" description="Enoyl reductase (ER)" evidence="5">
    <location>
        <begin position="10"/>
        <end position="345"/>
    </location>
</feature>
<keyword evidence="2 4" id="KW-0862">Zinc</keyword>
<protein>
    <recommendedName>
        <fullName evidence="5">Enoyl reductase (ER) domain-containing protein</fullName>
    </recommendedName>
</protein>
<dbReference type="HOGENOM" id="CLU_026673_11_0_1"/>
<organism evidence="6 7">
    <name type="scientific">Nematostella vectensis</name>
    <name type="common">Starlet sea anemone</name>
    <dbReference type="NCBI Taxonomy" id="45351"/>
    <lineage>
        <taxon>Eukaryota</taxon>
        <taxon>Metazoa</taxon>
        <taxon>Cnidaria</taxon>
        <taxon>Anthozoa</taxon>
        <taxon>Hexacorallia</taxon>
        <taxon>Actiniaria</taxon>
        <taxon>Edwardsiidae</taxon>
        <taxon>Nematostella</taxon>
    </lineage>
</organism>
<dbReference type="InterPro" id="IPR036291">
    <property type="entry name" value="NAD(P)-bd_dom_sf"/>
</dbReference>
<dbReference type="GO" id="GO:0008270">
    <property type="term" value="F:zinc ion binding"/>
    <property type="evidence" value="ECO:0007669"/>
    <property type="project" value="InterPro"/>
</dbReference>
<dbReference type="InterPro" id="IPR013154">
    <property type="entry name" value="ADH-like_N"/>
</dbReference>
<dbReference type="GO" id="GO:0034079">
    <property type="term" value="P:butanediol biosynthetic process"/>
    <property type="evidence" value="ECO:0000318"/>
    <property type="project" value="GO_Central"/>
</dbReference>